<evidence type="ECO:0000259" key="2">
    <source>
        <dbReference type="Pfam" id="PF13360"/>
    </source>
</evidence>
<evidence type="ECO:0000313" key="3">
    <source>
        <dbReference type="EMBL" id="TNJ34300.1"/>
    </source>
</evidence>
<dbReference type="PANTHER" id="PTHR34512">
    <property type="entry name" value="CELL SURFACE PROTEIN"/>
    <property type="match status" value="1"/>
</dbReference>
<feature type="domain" description="Pyrrolo-quinoline quinone repeat" evidence="2">
    <location>
        <begin position="220"/>
        <end position="402"/>
    </location>
</feature>
<keyword evidence="1" id="KW-0732">Signal</keyword>
<dbReference type="AlphaFoldDB" id="A0A5C4RT12"/>
<protein>
    <recommendedName>
        <fullName evidence="2">Pyrrolo-quinoline quinone repeat domain-containing protein</fullName>
    </recommendedName>
</protein>
<organism evidence="3 4">
    <name type="scientific">Arenimonas terrae</name>
    <dbReference type="NCBI Taxonomy" id="2546226"/>
    <lineage>
        <taxon>Bacteria</taxon>
        <taxon>Pseudomonadati</taxon>
        <taxon>Pseudomonadota</taxon>
        <taxon>Gammaproteobacteria</taxon>
        <taxon>Lysobacterales</taxon>
        <taxon>Lysobacteraceae</taxon>
        <taxon>Arenimonas</taxon>
    </lineage>
</organism>
<dbReference type="Proteomes" id="UP000305760">
    <property type="component" value="Unassembled WGS sequence"/>
</dbReference>
<gene>
    <name evidence="3" type="ORF">E1B00_00455</name>
</gene>
<dbReference type="SUPFAM" id="SSF50998">
    <property type="entry name" value="Quinoprotein alcohol dehydrogenase-like"/>
    <property type="match status" value="1"/>
</dbReference>
<comment type="caution">
    <text evidence="3">The sequence shown here is derived from an EMBL/GenBank/DDBJ whole genome shotgun (WGS) entry which is preliminary data.</text>
</comment>
<dbReference type="InterPro" id="IPR002372">
    <property type="entry name" value="PQQ_rpt_dom"/>
</dbReference>
<feature type="chain" id="PRO_5023048252" description="Pyrrolo-quinoline quinone repeat domain-containing protein" evidence="1">
    <location>
        <begin position="32"/>
        <end position="497"/>
    </location>
</feature>
<dbReference type="InterPro" id="IPR015943">
    <property type="entry name" value="WD40/YVTN_repeat-like_dom_sf"/>
</dbReference>
<evidence type="ECO:0000256" key="1">
    <source>
        <dbReference type="SAM" id="SignalP"/>
    </source>
</evidence>
<dbReference type="PANTHER" id="PTHR34512:SF30">
    <property type="entry name" value="OUTER MEMBRANE PROTEIN ASSEMBLY FACTOR BAMB"/>
    <property type="match status" value="1"/>
</dbReference>
<name>A0A5C4RT12_9GAMM</name>
<evidence type="ECO:0000313" key="4">
    <source>
        <dbReference type="Proteomes" id="UP000305760"/>
    </source>
</evidence>
<dbReference type="Gene3D" id="2.130.10.10">
    <property type="entry name" value="YVTN repeat-like/Quinoprotein amine dehydrogenase"/>
    <property type="match status" value="1"/>
</dbReference>
<reference evidence="3 4" key="1">
    <citation type="submission" date="2019-03" db="EMBL/GenBank/DDBJ databases">
        <title>Arenimonas daejeonensis sp. nov., isolated from compost.</title>
        <authorList>
            <person name="Jeon C.O."/>
        </authorList>
    </citation>
    <scope>NUCLEOTIDE SEQUENCE [LARGE SCALE GENOMIC DNA]</scope>
    <source>
        <strain evidence="3 4">R29</strain>
    </source>
</reference>
<dbReference type="OrthoDB" id="9794322at2"/>
<accession>A0A5C4RT12</accession>
<sequence length="497" mass="52912">MRRRPSLPGTPLAFSFCLAWALALTIHPADASGAALADDSPASRDAALQRLRSAAPRASCADSATMGSVYGSSCNNREFPAPPILAAPSKTWETTPGWWGAWSPFLVGELMLTGSCNNDGNAGLSALDTRTGKTVWRIGEICAVGNRRGSTGNIAFHEMQSGKVLMIYPRDDGGPTDYYVVDVKAGRLAGSLKPAANVTLRGLGGVFTGVNQSFNDGVSNVIGFSADLGEVRWRNREFRLAMDKYDSHYQPTFSPTAMAGGVLFVTARSKDQPDPPTRQLHAIDTATGRTLWRHTQQPKAEGAWRSDDGTPMVAGGKAVIRVQGLLGAVSEGRKPDGDALRAFDPRSGAVAWTTKPVPGTAIVNYVAAGDTLVAEVDRGGARELWGFRLGDGALAWRRPAGKDTQLLASSGGAFYASERLPIPGREAGNFDYRLQGFDGQTGTQLWSTVLPGKNLLFDGGWGIVPDPRRDGVQGPAWRIGRDGAIYGVTLTGAYRMK</sequence>
<dbReference type="InterPro" id="IPR018391">
    <property type="entry name" value="PQQ_b-propeller_rpt"/>
</dbReference>
<proteinExistence type="predicted"/>
<dbReference type="EMBL" id="SMDR01000001">
    <property type="protein sequence ID" value="TNJ34300.1"/>
    <property type="molecule type" value="Genomic_DNA"/>
</dbReference>
<feature type="signal peptide" evidence="1">
    <location>
        <begin position="1"/>
        <end position="31"/>
    </location>
</feature>
<dbReference type="Pfam" id="PF13360">
    <property type="entry name" value="PQQ_2"/>
    <property type="match status" value="1"/>
</dbReference>
<keyword evidence="4" id="KW-1185">Reference proteome</keyword>
<dbReference type="RefSeq" id="WP_139444709.1">
    <property type="nucleotide sequence ID" value="NZ_SMDR01000001.1"/>
</dbReference>
<dbReference type="SMART" id="SM00564">
    <property type="entry name" value="PQQ"/>
    <property type="match status" value="3"/>
</dbReference>
<dbReference type="InterPro" id="IPR011047">
    <property type="entry name" value="Quinoprotein_ADH-like_sf"/>
</dbReference>